<evidence type="ECO:0000256" key="3">
    <source>
        <dbReference type="ARBA" id="ARBA00022989"/>
    </source>
</evidence>
<organism evidence="7 8">
    <name type="scientific">Pseudaquabacterium terrae</name>
    <dbReference type="NCBI Taxonomy" id="2732868"/>
    <lineage>
        <taxon>Bacteria</taxon>
        <taxon>Pseudomonadati</taxon>
        <taxon>Pseudomonadota</taxon>
        <taxon>Betaproteobacteria</taxon>
        <taxon>Burkholderiales</taxon>
        <taxon>Sphaerotilaceae</taxon>
        <taxon>Pseudaquabacterium</taxon>
    </lineage>
</organism>
<dbReference type="Pfam" id="PF04932">
    <property type="entry name" value="Wzy_C"/>
    <property type="match status" value="1"/>
</dbReference>
<feature type="domain" description="O-antigen ligase-related" evidence="6">
    <location>
        <begin position="176"/>
        <end position="325"/>
    </location>
</feature>
<keyword evidence="4 5" id="KW-0472">Membrane</keyword>
<reference evidence="7 8" key="1">
    <citation type="submission" date="2020-05" db="EMBL/GenBank/DDBJ databases">
        <title>Aquincola sp. isolate from soil.</title>
        <authorList>
            <person name="Han J."/>
            <person name="Kim D.-U."/>
        </authorList>
    </citation>
    <scope>NUCLEOTIDE SEQUENCE [LARGE SCALE GENOMIC DNA]</scope>
    <source>
        <strain evidence="7 8">S2</strain>
    </source>
</reference>
<evidence type="ECO:0000256" key="4">
    <source>
        <dbReference type="ARBA" id="ARBA00023136"/>
    </source>
</evidence>
<dbReference type="PANTHER" id="PTHR37422">
    <property type="entry name" value="TEICHURONIC ACID BIOSYNTHESIS PROTEIN TUAE"/>
    <property type="match status" value="1"/>
</dbReference>
<dbReference type="GO" id="GO:0016874">
    <property type="term" value="F:ligase activity"/>
    <property type="evidence" value="ECO:0007669"/>
    <property type="project" value="UniProtKB-KW"/>
</dbReference>
<dbReference type="PANTHER" id="PTHR37422:SF13">
    <property type="entry name" value="LIPOPOLYSACCHARIDE BIOSYNTHESIS PROTEIN PA4999-RELATED"/>
    <property type="match status" value="1"/>
</dbReference>
<proteinExistence type="predicted"/>
<comment type="subcellular location">
    <subcellularLocation>
        <location evidence="1">Membrane</location>
        <topology evidence="1">Multi-pass membrane protein</topology>
    </subcellularLocation>
</comment>
<keyword evidence="7" id="KW-0436">Ligase</keyword>
<feature type="transmembrane region" description="Helical" evidence="5">
    <location>
        <begin position="78"/>
        <end position="99"/>
    </location>
</feature>
<dbReference type="EMBL" id="JABRWJ010000002">
    <property type="protein sequence ID" value="NRF66819.1"/>
    <property type="molecule type" value="Genomic_DNA"/>
</dbReference>
<dbReference type="InterPro" id="IPR051533">
    <property type="entry name" value="WaaL-like"/>
</dbReference>
<dbReference type="InterPro" id="IPR007016">
    <property type="entry name" value="O-antigen_ligase-rel_domated"/>
</dbReference>
<feature type="transmembrane region" description="Helical" evidence="5">
    <location>
        <begin position="106"/>
        <end position="123"/>
    </location>
</feature>
<protein>
    <submittedName>
        <fullName evidence="7">O-antigen ligase family protein</fullName>
    </submittedName>
</protein>
<evidence type="ECO:0000313" key="7">
    <source>
        <dbReference type="EMBL" id="NRF66819.1"/>
    </source>
</evidence>
<evidence type="ECO:0000256" key="1">
    <source>
        <dbReference type="ARBA" id="ARBA00004141"/>
    </source>
</evidence>
<evidence type="ECO:0000256" key="5">
    <source>
        <dbReference type="SAM" id="Phobius"/>
    </source>
</evidence>
<feature type="transmembrane region" description="Helical" evidence="5">
    <location>
        <begin position="48"/>
        <end position="66"/>
    </location>
</feature>
<feature type="transmembrane region" description="Helical" evidence="5">
    <location>
        <begin position="215"/>
        <end position="232"/>
    </location>
</feature>
<keyword evidence="8" id="KW-1185">Reference proteome</keyword>
<evidence type="ECO:0000259" key="6">
    <source>
        <dbReference type="Pfam" id="PF04932"/>
    </source>
</evidence>
<accession>A0ABX2EDY7</accession>
<name>A0ABX2EDY7_9BURK</name>
<feature type="transmembrane region" description="Helical" evidence="5">
    <location>
        <begin position="368"/>
        <end position="387"/>
    </location>
</feature>
<dbReference type="Proteomes" id="UP000737171">
    <property type="component" value="Unassembled WGS sequence"/>
</dbReference>
<feature type="transmembrane region" description="Helical" evidence="5">
    <location>
        <begin position="12"/>
        <end position="36"/>
    </location>
</feature>
<gene>
    <name evidence="7" type="ORF">HLB44_07480</name>
</gene>
<dbReference type="RefSeq" id="WP_173121922.1">
    <property type="nucleotide sequence ID" value="NZ_JABRWJ010000002.1"/>
</dbReference>
<sequence length="394" mass="42541">MYSALAVLCAWAVFLPIGVKYLAFLGCGAAALRVLIRERRLGELLRDAGFRAAALFWGLTALSLLWSPAHWRDSLPQLWLYGLLLLVPPIALACPAALARRVLVQFGIAAALLGVAVGLARAGALPDGLLHRTIVEPEGNQRIINSLMLALGASICLLQAMTPQRAHWQRAAWFGAAALALLGLALQDRRTGMVALPVLLAALGLARQRGWWRRLAAVAVVAGLSLAAWQFSPAVRGRIDEGLNEMRQYQSSDTAATSWGMRLRLAEHSLDMVREKPLFGHGVGSWLDQWRARVQPGLLISVHLTPHNEYLLVASQLGLAGIAALLWLLIGNAVRAWRAGPHGLAALLAWIAITWSALFNVVLRDAKFALPLLLIAGMAGAVARPNVLARQKPL</sequence>
<feature type="transmembrane region" description="Helical" evidence="5">
    <location>
        <begin position="310"/>
        <end position="330"/>
    </location>
</feature>
<keyword evidence="3 5" id="KW-1133">Transmembrane helix</keyword>
<feature type="transmembrane region" description="Helical" evidence="5">
    <location>
        <begin position="168"/>
        <end position="186"/>
    </location>
</feature>
<evidence type="ECO:0000256" key="2">
    <source>
        <dbReference type="ARBA" id="ARBA00022692"/>
    </source>
</evidence>
<keyword evidence="2 5" id="KW-0812">Transmembrane</keyword>
<evidence type="ECO:0000313" key="8">
    <source>
        <dbReference type="Proteomes" id="UP000737171"/>
    </source>
</evidence>
<feature type="transmembrane region" description="Helical" evidence="5">
    <location>
        <begin position="342"/>
        <end position="362"/>
    </location>
</feature>
<comment type="caution">
    <text evidence="7">The sequence shown here is derived from an EMBL/GenBank/DDBJ whole genome shotgun (WGS) entry which is preliminary data.</text>
</comment>